<dbReference type="Pfam" id="PF08402">
    <property type="entry name" value="TOBE_2"/>
    <property type="match status" value="1"/>
</dbReference>
<dbReference type="GO" id="GO:0005524">
    <property type="term" value="F:ATP binding"/>
    <property type="evidence" value="ECO:0007669"/>
    <property type="project" value="UniProtKB-KW"/>
</dbReference>
<dbReference type="OrthoDB" id="9802264at2"/>
<dbReference type="PANTHER" id="PTHR42781:SF4">
    <property type="entry name" value="SPERMIDINE_PUTRESCINE IMPORT ATP-BINDING PROTEIN POTA"/>
    <property type="match status" value="1"/>
</dbReference>
<gene>
    <name evidence="5" type="ordered locus">Thein_2160</name>
</gene>
<evidence type="ECO:0000256" key="3">
    <source>
        <dbReference type="ARBA" id="ARBA00022840"/>
    </source>
</evidence>
<dbReference type="SUPFAM" id="SSF50331">
    <property type="entry name" value="MOP-like"/>
    <property type="match status" value="1"/>
</dbReference>
<dbReference type="InterPro" id="IPR008995">
    <property type="entry name" value="Mo/tungstate-bd_C_term_dom"/>
</dbReference>
<dbReference type="InterPro" id="IPR050093">
    <property type="entry name" value="ABC_SmlMolc_Importer"/>
</dbReference>
<evidence type="ECO:0000313" key="5">
    <source>
        <dbReference type="EMBL" id="AEH46008.1"/>
    </source>
</evidence>
<dbReference type="Proteomes" id="UP000006793">
    <property type="component" value="Chromosome"/>
</dbReference>
<dbReference type="InterPro" id="IPR003593">
    <property type="entry name" value="AAA+_ATPase"/>
</dbReference>
<feature type="domain" description="ABC transporter" evidence="4">
    <location>
        <begin position="4"/>
        <end position="234"/>
    </location>
</feature>
<dbReference type="FunCoup" id="F8ADQ0">
    <property type="interactions" value="92"/>
</dbReference>
<dbReference type="PROSITE" id="PS50893">
    <property type="entry name" value="ABC_TRANSPORTER_2"/>
    <property type="match status" value="1"/>
</dbReference>
<dbReference type="Gene3D" id="3.40.50.300">
    <property type="entry name" value="P-loop containing nucleotide triphosphate hydrolases"/>
    <property type="match status" value="1"/>
</dbReference>
<dbReference type="SMART" id="SM00382">
    <property type="entry name" value="AAA"/>
    <property type="match status" value="1"/>
</dbReference>
<accession>F8ADQ0</accession>
<evidence type="ECO:0000256" key="2">
    <source>
        <dbReference type="ARBA" id="ARBA00022741"/>
    </source>
</evidence>
<reference evidence="5 6" key="2">
    <citation type="journal article" date="2012" name="Stand. Genomic Sci.">
        <title>Complete genome sequence of the thermophilic sulfate-reducing ocean bacterium Thermodesulfatator indicus type strain (CIR29812(T)).</title>
        <authorList>
            <person name="Anderson I."/>
            <person name="Saunders E."/>
            <person name="Lapidus A."/>
            <person name="Nolan M."/>
            <person name="Lucas S."/>
            <person name="Tice H."/>
            <person name="Del Rio T.G."/>
            <person name="Cheng J.F."/>
            <person name="Han C."/>
            <person name="Tapia R."/>
            <person name="Goodwin L.A."/>
            <person name="Pitluck S."/>
            <person name="Liolios K."/>
            <person name="Mavromatis K."/>
            <person name="Pagani I."/>
            <person name="Ivanova N."/>
            <person name="Mikhailova N."/>
            <person name="Pati A."/>
            <person name="Chen A."/>
            <person name="Palaniappan K."/>
            <person name="Land M."/>
            <person name="Hauser L."/>
            <person name="Jeffries C.D."/>
            <person name="Chang Y.J."/>
            <person name="Brambilla E.M."/>
            <person name="Rohde M."/>
            <person name="Spring S."/>
            <person name="Goker M."/>
            <person name="Detter J.C."/>
            <person name="Woyke T."/>
            <person name="Bristow J."/>
            <person name="Eisen J.A."/>
            <person name="Markowitz V."/>
            <person name="Hugenholtz P."/>
            <person name="Kyrpides N.C."/>
            <person name="Klenk H.P."/>
        </authorList>
    </citation>
    <scope>NUCLEOTIDE SEQUENCE [LARGE SCALE GENOMIC DNA]</scope>
    <source>
        <strain evidence="6">DSM 15286 / JCM 11887 / CIR29812</strain>
    </source>
</reference>
<evidence type="ECO:0000259" key="4">
    <source>
        <dbReference type="PROSITE" id="PS50893"/>
    </source>
</evidence>
<dbReference type="PANTHER" id="PTHR42781">
    <property type="entry name" value="SPERMIDINE/PUTRESCINE IMPORT ATP-BINDING PROTEIN POTA"/>
    <property type="match status" value="1"/>
</dbReference>
<keyword evidence="2" id="KW-0547">Nucleotide-binding</keyword>
<proteinExistence type="predicted"/>
<dbReference type="GO" id="GO:0022857">
    <property type="term" value="F:transmembrane transporter activity"/>
    <property type="evidence" value="ECO:0007669"/>
    <property type="project" value="InterPro"/>
</dbReference>
<dbReference type="STRING" id="667014.Thein_2160"/>
<dbReference type="eggNOG" id="COG3842">
    <property type="taxonomic scope" value="Bacteria"/>
</dbReference>
<dbReference type="GO" id="GO:0043190">
    <property type="term" value="C:ATP-binding cassette (ABC) transporter complex"/>
    <property type="evidence" value="ECO:0007669"/>
    <property type="project" value="InterPro"/>
</dbReference>
<name>F8ADQ0_THEID</name>
<protein>
    <submittedName>
        <fullName evidence="5">ABC transporter related protein</fullName>
    </submittedName>
</protein>
<keyword evidence="6" id="KW-1185">Reference proteome</keyword>
<dbReference type="Gene3D" id="2.40.50.100">
    <property type="match status" value="1"/>
</dbReference>
<dbReference type="FunFam" id="3.40.50.300:FF:000133">
    <property type="entry name" value="Spermidine/putrescine import ATP-binding protein PotA"/>
    <property type="match status" value="1"/>
</dbReference>
<evidence type="ECO:0000313" key="6">
    <source>
        <dbReference type="Proteomes" id="UP000006793"/>
    </source>
</evidence>
<dbReference type="InterPro" id="IPR003439">
    <property type="entry name" value="ABC_transporter-like_ATP-bd"/>
</dbReference>
<reference evidence="6" key="1">
    <citation type="submission" date="2011-04" db="EMBL/GenBank/DDBJ databases">
        <title>The complete genome of Thermodesulfatator indicus DSM 15286.</title>
        <authorList>
            <person name="Lucas S."/>
            <person name="Copeland A."/>
            <person name="Lapidus A."/>
            <person name="Bruce D."/>
            <person name="Goodwin L."/>
            <person name="Pitluck S."/>
            <person name="Peters L."/>
            <person name="Kyrpides N."/>
            <person name="Mavromatis K."/>
            <person name="Pagani I."/>
            <person name="Ivanova N."/>
            <person name="Saunders L."/>
            <person name="Detter J.C."/>
            <person name="Tapia R."/>
            <person name="Han C."/>
            <person name="Land M."/>
            <person name="Hauser L."/>
            <person name="Markowitz V."/>
            <person name="Cheng J.-F."/>
            <person name="Hugenholtz P."/>
            <person name="Woyke T."/>
            <person name="Wu D."/>
            <person name="Spring S."/>
            <person name="Schroeder M."/>
            <person name="Brambilla E."/>
            <person name="Klenk H.-P."/>
            <person name="Eisen J.A."/>
        </authorList>
    </citation>
    <scope>NUCLEOTIDE SEQUENCE [LARGE SCALE GENOMIC DNA]</scope>
    <source>
        <strain evidence="6">DSM 15286 / JCM 11887 / CIR29812</strain>
    </source>
</reference>
<dbReference type="HOGENOM" id="CLU_000604_1_1_0"/>
<organism evidence="5 6">
    <name type="scientific">Thermodesulfatator indicus (strain DSM 15286 / JCM 11887 / CIR29812)</name>
    <dbReference type="NCBI Taxonomy" id="667014"/>
    <lineage>
        <taxon>Bacteria</taxon>
        <taxon>Pseudomonadati</taxon>
        <taxon>Thermodesulfobacteriota</taxon>
        <taxon>Thermodesulfobacteria</taxon>
        <taxon>Thermodesulfobacteriales</taxon>
        <taxon>Thermodesulfatatoraceae</taxon>
        <taxon>Thermodesulfatator</taxon>
    </lineage>
</organism>
<dbReference type="InterPro" id="IPR027417">
    <property type="entry name" value="P-loop_NTPase"/>
</dbReference>
<dbReference type="AlphaFoldDB" id="F8ADQ0"/>
<dbReference type="InParanoid" id="F8ADQ0"/>
<dbReference type="Pfam" id="PF00005">
    <property type="entry name" value="ABC_tran"/>
    <property type="match status" value="1"/>
</dbReference>
<dbReference type="KEGG" id="tid:Thein_2160"/>
<keyword evidence="3" id="KW-0067">ATP-binding</keyword>
<dbReference type="Gene3D" id="2.40.50.140">
    <property type="entry name" value="Nucleic acid-binding proteins"/>
    <property type="match status" value="1"/>
</dbReference>
<dbReference type="EMBL" id="CP002683">
    <property type="protein sequence ID" value="AEH46008.1"/>
    <property type="molecule type" value="Genomic_DNA"/>
</dbReference>
<dbReference type="GO" id="GO:0016887">
    <property type="term" value="F:ATP hydrolysis activity"/>
    <property type="evidence" value="ECO:0007669"/>
    <property type="project" value="InterPro"/>
</dbReference>
<dbReference type="SUPFAM" id="SSF52540">
    <property type="entry name" value="P-loop containing nucleoside triphosphate hydrolases"/>
    <property type="match status" value="1"/>
</dbReference>
<dbReference type="InterPro" id="IPR012340">
    <property type="entry name" value="NA-bd_OB-fold"/>
</dbReference>
<dbReference type="InterPro" id="IPR013611">
    <property type="entry name" value="Transp-assoc_OB_typ2"/>
</dbReference>
<evidence type="ECO:0000256" key="1">
    <source>
        <dbReference type="ARBA" id="ARBA00022448"/>
    </source>
</evidence>
<dbReference type="GO" id="GO:0015847">
    <property type="term" value="P:putrescine transport"/>
    <property type="evidence" value="ECO:0007669"/>
    <property type="project" value="UniProtKB-ARBA"/>
</dbReference>
<dbReference type="InterPro" id="IPR017871">
    <property type="entry name" value="ABC_transporter-like_CS"/>
</dbReference>
<dbReference type="PROSITE" id="PS00211">
    <property type="entry name" value="ABC_TRANSPORTER_1"/>
    <property type="match status" value="1"/>
</dbReference>
<dbReference type="PATRIC" id="fig|667014.3.peg.2219"/>
<dbReference type="RefSeq" id="WP_013908747.1">
    <property type="nucleotide sequence ID" value="NC_015681.1"/>
</dbReference>
<keyword evidence="1" id="KW-0813">Transport</keyword>
<sequence>MNILRIENVSKSFGEVKVLEDINISIKEGEFFSILGPSGSGKTTILRLIAGFLIPNEGTIKINNKIINNLPPEKREVNIVFQSLALFPMMNVYENVAFGLKMKKLPKKEIREKVLKMLEKVGLKGFENRKISELSGGQKQRVAIARSLIMKPKILLLDEPLSALDKKLKEHMMIELKLLQKEFKTTFIYITHDQSEAMVMSDRIAVINEGKIEQIDKPFNLYNYPKTHFVASFIGENNRFKVKAFNNGTLITESGMKIPVNSIKNENIKEIFIRPESFILNPDKNEFTFTGIVETVLFDGPQTKLLVKSEYNDDLLITVKERSQIPKAGEKIKLGIKLDEVRVF</sequence>
<dbReference type="PaxDb" id="667014-Thein_2160"/>